<dbReference type="Proteomes" id="UP001143545">
    <property type="component" value="Unassembled WGS sequence"/>
</dbReference>
<gene>
    <name evidence="1" type="ORF">NBRC110019_16180</name>
</gene>
<evidence type="ECO:0008006" key="3">
    <source>
        <dbReference type="Google" id="ProtNLM"/>
    </source>
</evidence>
<keyword evidence="2" id="KW-1185">Reference proteome</keyword>
<dbReference type="AlphaFoldDB" id="A0A9W6B4N5"/>
<reference evidence="1" key="1">
    <citation type="submission" date="2022-07" db="EMBL/GenBank/DDBJ databases">
        <title>Taxonomy of Novel Oxalotrophic and Methylotrophic Bacteria.</title>
        <authorList>
            <person name="Sahin N."/>
            <person name="Tani A."/>
        </authorList>
    </citation>
    <scope>NUCLEOTIDE SEQUENCE</scope>
    <source>
        <strain evidence="1">AM327</strain>
    </source>
</reference>
<dbReference type="EMBL" id="BRVP01000009">
    <property type="protein sequence ID" value="GLB52578.1"/>
    <property type="molecule type" value="Genomic_DNA"/>
</dbReference>
<proteinExistence type="predicted"/>
<evidence type="ECO:0000313" key="1">
    <source>
        <dbReference type="EMBL" id="GLB52578.1"/>
    </source>
</evidence>
<organism evidence="1 2">
    <name type="scientific">Neptunitalea chrysea</name>
    <dbReference type="NCBI Taxonomy" id="1647581"/>
    <lineage>
        <taxon>Bacteria</taxon>
        <taxon>Pseudomonadati</taxon>
        <taxon>Bacteroidota</taxon>
        <taxon>Flavobacteriia</taxon>
        <taxon>Flavobacteriales</taxon>
        <taxon>Flavobacteriaceae</taxon>
        <taxon>Neptunitalea</taxon>
    </lineage>
</organism>
<sequence length="505" mass="55908">MKKFFVLSTVGVAMAIAVGCGKGEEQSATSKPTTLNINLATITPAPFPELQIPGFTFPEDADTIISWVQDTTEQGKTNVYKHGWGIWAGLTAMSNQVSSIGDTLRVYETWQTPKEIIASTNITEVKRDNRTNLKTPKQLGHAGSVDFKPIQLKSFTINTSVKESVAYDPTAAKRAKDSSLFMATKLYEIYERKGDSVIKNIPAFPNTSILIKPVYKLLKTASDSLELFPIATWHGTTETFKAFNETDWGTYVIVSTKGKGAGNGSQLHYLDKGFDSDNIPAKYIYNLSDFIHYTLSAEDASAYNEGLDDNEEKASEGDTVILVAMHVTTREIERWTWQTYWWAPDATNAPLPSSKAIANQQPEMLDAAASHYAMSVAYYMVNPLEGKYKTPKNQAPNYSFNPYLEAGFSYGVFAGYFSDIDTPTEQIPTYVGVRTNCMSCHAMASIDPLTLQFDPQSITPYVGASYTGLNDAIFKNQLKLDFAWSIEGNIDTTGISAYLKKLKRK</sequence>
<dbReference type="PROSITE" id="PS51257">
    <property type="entry name" value="PROKAR_LIPOPROTEIN"/>
    <property type="match status" value="1"/>
</dbReference>
<accession>A0A9W6B4N5</accession>
<comment type="caution">
    <text evidence="1">The sequence shown here is derived from an EMBL/GenBank/DDBJ whole genome shotgun (WGS) entry which is preliminary data.</text>
</comment>
<dbReference type="RefSeq" id="WP_281753940.1">
    <property type="nucleotide sequence ID" value="NZ_BRVP01000009.1"/>
</dbReference>
<name>A0A9W6B4N5_9FLAO</name>
<evidence type="ECO:0000313" key="2">
    <source>
        <dbReference type="Proteomes" id="UP001143545"/>
    </source>
</evidence>
<protein>
    <recommendedName>
        <fullName evidence="3">Lipoprotein</fullName>
    </recommendedName>
</protein>